<proteinExistence type="predicted"/>
<dbReference type="KEGG" id="lgi:LOTGIDRAFT_168997"/>
<feature type="chain" id="PRO_5004715329" evidence="1">
    <location>
        <begin position="18"/>
        <end position="275"/>
    </location>
</feature>
<keyword evidence="1" id="KW-0732">Signal</keyword>
<evidence type="ECO:0000313" key="3">
    <source>
        <dbReference type="Proteomes" id="UP000030746"/>
    </source>
</evidence>
<dbReference type="RefSeq" id="XP_009065543.1">
    <property type="nucleotide sequence ID" value="XM_009067295.1"/>
</dbReference>
<dbReference type="SUPFAM" id="SSF56399">
    <property type="entry name" value="ADP-ribosylation"/>
    <property type="match status" value="1"/>
</dbReference>
<dbReference type="Proteomes" id="UP000030746">
    <property type="component" value="Unassembled WGS sequence"/>
</dbReference>
<dbReference type="AlphaFoldDB" id="V3ZMT7"/>
<organism evidence="2 3">
    <name type="scientific">Lottia gigantea</name>
    <name type="common">Giant owl limpet</name>
    <dbReference type="NCBI Taxonomy" id="225164"/>
    <lineage>
        <taxon>Eukaryota</taxon>
        <taxon>Metazoa</taxon>
        <taxon>Spiralia</taxon>
        <taxon>Lophotrochozoa</taxon>
        <taxon>Mollusca</taxon>
        <taxon>Gastropoda</taxon>
        <taxon>Patellogastropoda</taxon>
        <taxon>Lottioidea</taxon>
        <taxon>Lottiidae</taxon>
        <taxon>Lottia</taxon>
    </lineage>
</organism>
<dbReference type="GeneID" id="20241034"/>
<name>V3ZMT7_LOTGI</name>
<dbReference type="EMBL" id="KB203598">
    <property type="protein sequence ID" value="ESO83760.1"/>
    <property type="molecule type" value="Genomic_DNA"/>
</dbReference>
<feature type="signal peptide" evidence="1">
    <location>
        <begin position="1"/>
        <end position="17"/>
    </location>
</feature>
<protein>
    <submittedName>
        <fullName evidence="2">Uncharacterized protein</fullName>
    </submittedName>
</protein>
<dbReference type="PROSITE" id="PS51996">
    <property type="entry name" value="TR_MART"/>
    <property type="match status" value="1"/>
</dbReference>
<evidence type="ECO:0000256" key="1">
    <source>
        <dbReference type="SAM" id="SignalP"/>
    </source>
</evidence>
<dbReference type="HOGENOM" id="CLU_1012963_0_0_1"/>
<sequence length="275" mass="31181">MYLVLFIVSVLWSTSSSLPVSDGGLSPEFIKEENRTLTILEKETRETGDPFEGVWKKSILETFYKEFKAHEGFDSKNLSKVYRFPEILNLGEIRILICYCFKEPPFFRDLNTDLRDNGGKKYPAATEVLNLAISKLMKHQIGTNQSLPGILFRNEPDFLFSVYQELLNKSENGVLKQFTSTSRSYEKAKKFVTGPGRMIIKLEDPRLGADVDDFSIFDEFEVLLPVAGVYTVQKATRGQNNTFDVVLSGPRSSGNIKPSCNILIIFLSAFIIKFI</sequence>
<accession>V3ZMT7</accession>
<evidence type="ECO:0000313" key="2">
    <source>
        <dbReference type="EMBL" id="ESO83760.1"/>
    </source>
</evidence>
<reference evidence="2 3" key="1">
    <citation type="journal article" date="2013" name="Nature">
        <title>Insights into bilaterian evolution from three spiralian genomes.</title>
        <authorList>
            <person name="Simakov O."/>
            <person name="Marletaz F."/>
            <person name="Cho S.J."/>
            <person name="Edsinger-Gonzales E."/>
            <person name="Havlak P."/>
            <person name="Hellsten U."/>
            <person name="Kuo D.H."/>
            <person name="Larsson T."/>
            <person name="Lv J."/>
            <person name="Arendt D."/>
            <person name="Savage R."/>
            <person name="Osoegawa K."/>
            <person name="de Jong P."/>
            <person name="Grimwood J."/>
            <person name="Chapman J.A."/>
            <person name="Shapiro H."/>
            <person name="Aerts A."/>
            <person name="Otillar R.P."/>
            <person name="Terry A.Y."/>
            <person name="Boore J.L."/>
            <person name="Grigoriev I.V."/>
            <person name="Lindberg D.R."/>
            <person name="Seaver E.C."/>
            <person name="Weisblat D.A."/>
            <person name="Putnam N.H."/>
            <person name="Rokhsar D.S."/>
        </authorList>
    </citation>
    <scope>NUCLEOTIDE SEQUENCE [LARGE SCALE GENOMIC DNA]</scope>
</reference>
<gene>
    <name evidence="2" type="ORF">LOTGIDRAFT_168997</name>
</gene>
<dbReference type="Gene3D" id="3.90.176.10">
    <property type="entry name" value="Toxin ADP-ribosyltransferase, Chain A, domain 1"/>
    <property type="match status" value="1"/>
</dbReference>
<keyword evidence="3" id="KW-1185">Reference proteome</keyword>
<dbReference type="CTD" id="20241034"/>